<name>A0A0E9X681_ANGAN</name>
<evidence type="ECO:0000313" key="1">
    <source>
        <dbReference type="EMBL" id="JAH97365.1"/>
    </source>
</evidence>
<accession>A0A0E9X681</accession>
<dbReference type="EMBL" id="GBXM01011212">
    <property type="protein sequence ID" value="JAH97365.1"/>
    <property type="molecule type" value="Transcribed_RNA"/>
</dbReference>
<reference evidence="1" key="1">
    <citation type="submission" date="2014-11" db="EMBL/GenBank/DDBJ databases">
        <authorList>
            <person name="Amaro Gonzalez C."/>
        </authorList>
    </citation>
    <scope>NUCLEOTIDE SEQUENCE</scope>
</reference>
<protein>
    <submittedName>
        <fullName evidence="1">Uncharacterized protein</fullName>
    </submittedName>
</protein>
<organism evidence="1">
    <name type="scientific">Anguilla anguilla</name>
    <name type="common">European freshwater eel</name>
    <name type="synonym">Muraena anguilla</name>
    <dbReference type="NCBI Taxonomy" id="7936"/>
    <lineage>
        <taxon>Eukaryota</taxon>
        <taxon>Metazoa</taxon>
        <taxon>Chordata</taxon>
        <taxon>Craniata</taxon>
        <taxon>Vertebrata</taxon>
        <taxon>Euteleostomi</taxon>
        <taxon>Actinopterygii</taxon>
        <taxon>Neopterygii</taxon>
        <taxon>Teleostei</taxon>
        <taxon>Anguilliformes</taxon>
        <taxon>Anguillidae</taxon>
        <taxon>Anguilla</taxon>
    </lineage>
</organism>
<sequence length="94" mass="11093">MLIFLKMHFQRNRLKSGSLTELSVKGLVMHMKLNLAEAHLCIRRFKTEDIFNVEKEHGAKHKCNVFFVGFVFAKKKILFIILYCVLNCILIEYM</sequence>
<proteinExistence type="predicted"/>
<reference evidence="1" key="2">
    <citation type="journal article" date="2015" name="Fish Shellfish Immunol.">
        <title>Early steps in the European eel (Anguilla anguilla)-Vibrio vulnificus interaction in the gills: Role of the RtxA13 toxin.</title>
        <authorList>
            <person name="Callol A."/>
            <person name="Pajuelo D."/>
            <person name="Ebbesson L."/>
            <person name="Teles M."/>
            <person name="MacKenzie S."/>
            <person name="Amaro C."/>
        </authorList>
    </citation>
    <scope>NUCLEOTIDE SEQUENCE</scope>
</reference>
<dbReference type="AlphaFoldDB" id="A0A0E9X681"/>